<reference evidence="13 14" key="1">
    <citation type="journal article" date="2013" name="Curr. Biol.">
        <title>The Genome of the Foraminiferan Reticulomyxa filosa.</title>
        <authorList>
            <person name="Glockner G."/>
            <person name="Hulsmann N."/>
            <person name="Schleicher M."/>
            <person name="Noegel A.A."/>
            <person name="Eichinger L."/>
            <person name="Gallinger C."/>
            <person name="Pawlowski J."/>
            <person name="Sierra R."/>
            <person name="Euteneuer U."/>
            <person name="Pillet L."/>
            <person name="Moustafa A."/>
            <person name="Platzer M."/>
            <person name="Groth M."/>
            <person name="Szafranski K."/>
            <person name="Schliwa M."/>
        </authorList>
    </citation>
    <scope>NUCLEOTIDE SEQUENCE [LARGE SCALE GENOMIC DNA]</scope>
</reference>
<dbReference type="UniPathway" id="UPA00098">
    <property type="reaction ID" value="UER00358"/>
</dbReference>
<dbReference type="InterPro" id="IPR010164">
    <property type="entry name" value="Orn_aminotrans"/>
</dbReference>
<evidence type="ECO:0000256" key="10">
    <source>
        <dbReference type="ARBA" id="ARBA00073894"/>
    </source>
</evidence>
<dbReference type="GO" id="GO:0010121">
    <property type="term" value="P:L-arginine catabolic process to proline via ornithine"/>
    <property type="evidence" value="ECO:0007669"/>
    <property type="project" value="TreeGrafter"/>
</dbReference>
<dbReference type="GO" id="GO:0042802">
    <property type="term" value="F:identical protein binding"/>
    <property type="evidence" value="ECO:0007669"/>
    <property type="project" value="TreeGrafter"/>
</dbReference>
<evidence type="ECO:0000256" key="5">
    <source>
        <dbReference type="ARBA" id="ARBA00022576"/>
    </source>
</evidence>
<evidence type="ECO:0000256" key="8">
    <source>
        <dbReference type="ARBA" id="ARBA00051265"/>
    </source>
</evidence>
<dbReference type="FunFam" id="3.90.1150.10:FF:000152">
    <property type="entry name" value="Ornithine aminotransferase"/>
    <property type="match status" value="1"/>
</dbReference>
<dbReference type="InterPro" id="IPR015421">
    <property type="entry name" value="PyrdxlP-dep_Trfase_major"/>
</dbReference>
<proteinExistence type="inferred from homology"/>
<dbReference type="EMBL" id="ASPP01036605">
    <property type="protein sequence ID" value="ETO02143.1"/>
    <property type="molecule type" value="Genomic_DNA"/>
</dbReference>
<dbReference type="GO" id="GO:0055129">
    <property type="term" value="P:L-proline biosynthetic process"/>
    <property type="evidence" value="ECO:0007669"/>
    <property type="project" value="UniProtKB-UniPathway"/>
</dbReference>
<keyword evidence="5 12" id="KW-0032">Aminotransferase</keyword>
<evidence type="ECO:0000256" key="6">
    <source>
        <dbReference type="ARBA" id="ARBA00022679"/>
    </source>
</evidence>
<evidence type="ECO:0000256" key="3">
    <source>
        <dbReference type="ARBA" id="ARBA00008954"/>
    </source>
</evidence>
<comment type="catalytic activity">
    <reaction evidence="9">
        <text>L-ornithine + 2-oxoglutarate = L-glutamate 5-semialdehyde + L-glutamate</text>
        <dbReference type="Rhea" id="RHEA:25160"/>
        <dbReference type="ChEBI" id="CHEBI:16810"/>
        <dbReference type="ChEBI" id="CHEBI:29985"/>
        <dbReference type="ChEBI" id="CHEBI:46911"/>
        <dbReference type="ChEBI" id="CHEBI:58066"/>
        <dbReference type="EC" id="2.6.1.13"/>
    </reaction>
    <physiologicalReaction direction="left-to-right" evidence="9">
        <dbReference type="Rhea" id="RHEA:25161"/>
    </physiologicalReaction>
</comment>
<dbReference type="InterPro" id="IPR050103">
    <property type="entry name" value="Class-III_PLP-dep_AT"/>
</dbReference>
<dbReference type="GO" id="GO:0005737">
    <property type="term" value="C:cytoplasm"/>
    <property type="evidence" value="ECO:0007669"/>
    <property type="project" value="TreeGrafter"/>
</dbReference>
<evidence type="ECO:0000256" key="11">
    <source>
        <dbReference type="RuleBase" id="RU003560"/>
    </source>
</evidence>
<dbReference type="FunFam" id="3.40.640.10:FF:000011">
    <property type="entry name" value="Ornithine aminotransferase"/>
    <property type="match status" value="1"/>
</dbReference>
<protein>
    <recommendedName>
        <fullName evidence="10 12">Ornithine aminotransferase</fullName>
        <ecNumber evidence="4 12">2.6.1.13</ecNumber>
    </recommendedName>
</protein>
<dbReference type="GO" id="GO:0030170">
    <property type="term" value="F:pyridoxal phosphate binding"/>
    <property type="evidence" value="ECO:0007669"/>
    <property type="project" value="InterPro"/>
</dbReference>
<dbReference type="AlphaFoldDB" id="X6LJK5"/>
<evidence type="ECO:0000256" key="12">
    <source>
        <dbReference type="RuleBase" id="RU365036"/>
    </source>
</evidence>
<dbReference type="PIRSF" id="PIRSF000521">
    <property type="entry name" value="Transaminase_4ab_Lys_Orn"/>
    <property type="match status" value="1"/>
</dbReference>
<keyword evidence="6 12" id="KW-0808">Transferase</keyword>
<dbReference type="GO" id="GO:0004587">
    <property type="term" value="F:ornithine aminotransferase activity"/>
    <property type="evidence" value="ECO:0007669"/>
    <property type="project" value="UniProtKB-EC"/>
</dbReference>
<keyword evidence="7 11" id="KW-0663">Pyridoxal phosphate</keyword>
<evidence type="ECO:0000256" key="1">
    <source>
        <dbReference type="ARBA" id="ARBA00001933"/>
    </source>
</evidence>
<dbReference type="Proteomes" id="UP000023152">
    <property type="component" value="Unassembled WGS sequence"/>
</dbReference>
<evidence type="ECO:0000256" key="9">
    <source>
        <dbReference type="ARBA" id="ARBA00051944"/>
    </source>
</evidence>
<evidence type="ECO:0000256" key="2">
    <source>
        <dbReference type="ARBA" id="ARBA00004998"/>
    </source>
</evidence>
<dbReference type="Pfam" id="PF00202">
    <property type="entry name" value="Aminotran_3"/>
    <property type="match status" value="1"/>
</dbReference>
<dbReference type="PANTHER" id="PTHR11986">
    <property type="entry name" value="AMINOTRANSFERASE CLASS III"/>
    <property type="match status" value="1"/>
</dbReference>
<dbReference type="InterPro" id="IPR015424">
    <property type="entry name" value="PyrdxlP-dep_Trfase"/>
</dbReference>
<dbReference type="PANTHER" id="PTHR11986:SF18">
    <property type="entry name" value="ORNITHINE AMINOTRANSFERASE, MITOCHONDRIAL"/>
    <property type="match status" value="1"/>
</dbReference>
<evidence type="ECO:0000313" key="13">
    <source>
        <dbReference type="EMBL" id="ETO02143.1"/>
    </source>
</evidence>
<evidence type="ECO:0000256" key="4">
    <source>
        <dbReference type="ARBA" id="ARBA00012924"/>
    </source>
</evidence>
<comment type="pathway">
    <text evidence="2 12">Amino-acid biosynthesis; L-proline biosynthesis; L-glutamate 5-semialdehyde from L-ornithine: step 1/1.</text>
</comment>
<dbReference type="OMA" id="RSAWDLC"/>
<dbReference type="EC" id="2.6.1.13" evidence="4 12"/>
<comment type="catalytic activity">
    <reaction evidence="8 12">
        <text>a 2-oxocarboxylate + L-ornithine = L-glutamate 5-semialdehyde + an L-alpha-amino acid</text>
        <dbReference type="Rhea" id="RHEA:13877"/>
        <dbReference type="ChEBI" id="CHEBI:35179"/>
        <dbReference type="ChEBI" id="CHEBI:46911"/>
        <dbReference type="ChEBI" id="CHEBI:58066"/>
        <dbReference type="ChEBI" id="CHEBI:59869"/>
        <dbReference type="EC" id="2.6.1.13"/>
    </reaction>
</comment>
<comment type="cofactor">
    <cofactor evidence="1 12">
        <name>pyridoxal 5'-phosphate</name>
        <dbReference type="ChEBI" id="CHEBI:597326"/>
    </cofactor>
</comment>
<evidence type="ECO:0000313" key="14">
    <source>
        <dbReference type="Proteomes" id="UP000023152"/>
    </source>
</evidence>
<dbReference type="SUPFAM" id="SSF53383">
    <property type="entry name" value="PLP-dependent transferases"/>
    <property type="match status" value="1"/>
</dbReference>
<gene>
    <name evidence="13" type="ORF">RFI_35289</name>
</gene>
<keyword evidence="14" id="KW-1185">Reference proteome</keyword>
<dbReference type="InterPro" id="IPR005814">
    <property type="entry name" value="Aminotrans_3"/>
</dbReference>
<dbReference type="NCBIfam" id="TIGR01885">
    <property type="entry name" value="Orn_aminotrans"/>
    <property type="match status" value="1"/>
</dbReference>
<dbReference type="CDD" id="cd00610">
    <property type="entry name" value="OAT_like"/>
    <property type="match status" value="1"/>
</dbReference>
<evidence type="ECO:0000256" key="7">
    <source>
        <dbReference type="ARBA" id="ARBA00022898"/>
    </source>
</evidence>
<sequence length="425" mass="47013">MDLETKFGAHNYHPIPAVISRGKGVYVYDVDNKKYFDFLSAYSAVNQGHCHEKIVNTLIEQSQKLTLTSRAFYNDVLGEYCQFVTNFFKYDRVLPMNTGVEACESSVKIARRWAYEKKGVKSNEAIVIFAENNFWGRSIAAVSASTDPDSYTNYGPFVPNFVKVKYSDIDAMRKAVKQHGGEKIAAVMLEPIQGFFGTVTLYVVYVVVGEAGVVIPDKDYLTQVRKLCDEHNILLICDEVQAGLGRCGAMLCGEGVFNVRADMITLGKALSGGLYPISAVCGRDDVIGVLTPGTHGSTYGGNPLACKVAMTALSVLREEKMPQNSTKMGELLLKGLKELKQEFPDIVTTVRGQGLFCAIEIVTNEAKNLNAWEVCMLMKDRGLLAKPTHEYIIRLAPPLIINEKEIHQALDIIRSALKETKQKLA</sequence>
<comment type="caution">
    <text evidence="13">The sequence shown here is derived from an EMBL/GenBank/DDBJ whole genome shotgun (WGS) entry which is preliminary data.</text>
</comment>
<dbReference type="PROSITE" id="PS00600">
    <property type="entry name" value="AA_TRANSFER_CLASS_3"/>
    <property type="match status" value="1"/>
</dbReference>
<dbReference type="Gene3D" id="3.90.1150.10">
    <property type="entry name" value="Aspartate Aminotransferase, domain 1"/>
    <property type="match status" value="1"/>
</dbReference>
<dbReference type="InterPro" id="IPR049704">
    <property type="entry name" value="Aminotrans_3_PPA_site"/>
</dbReference>
<dbReference type="Gene3D" id="3.40.640.10">
    <property type="entry name" value="Type I PLP-dependent aspartate aminotransferase-like (Major domain)"/>
    <property type="match status" value="1"/>
</dbReference>
<organism evidence="13 14">
    <name type="scientific">Reticulomyxa filosa</name>
    <dbReference type="NCBI Taxonomy" id="46433"/>
    <lineage>
        <taxon>Eukaryota</taxon>
        <taxon>Sar</taxon>
        <taxon>Rhizaria</taxon>
        <taxon>Retaria</taxon>
        <taxon>Foraminifera</taxon>
        <taxon>Monothalamids</taxon>
        <taxon>Reticulomyxidae</taxon>
        <taxon>Reticulomyxa</taxon>
    </lineage>
</organism>
<dbReference type="InterPro" id="IPR015422">
    <property type="entry name" value="PyrdxlP-dep_Trfase_small"/>
</dbReference>
<name>X6LJK5_RETFI</name>
<comment type="similarity">
    <text evidence="3 11">Belongs to the class-III pyridoxal-phosphate-dependent aminotransferase family.</text>
</comment>
<dbReference type="OrthoDB" id="425114at2759"/>
<dbReference type="GO" id="GO:0019544">
    <property type="term" value="P:L-arginine catabolic process to L-glutamate"/>
    <property type="evidence" value="ECO:0007669"/>
    <property type="project" value="TreeGrafter"/>
</dbReference>
<accession>X6LJK5</accession>